<gene>
    <name evidence="1" type="ORF">H2509_20665</name>
</gene>
<dbReference type="EMBL" id="JACFXV010000070">
    <property type="protein sequence ID" value="MBA5779551.1"/>
    <property type="molecule type" value="Genomic_DNA"/>
</dbReference>
<proteinExistence type="predicted"/>
<keyword evidence="2" id="KW-1185">Reference proteome</keyword>
<evidence type="ECO:0000313" key="2">
    <source>
        <dbReference type="Proteomes" id="UP000541109"/>
    </source>
</evidence>
<dbReference type="SUPFAM" id="SSF109604">
    <property type="entry name" value="HD-domain/PDEase-like"/>
    <property type="match status" value="1"/>
</dbReference>
<dbReference type="Gene3D" id="1.10.3210.10">
    <property type="entry name" value="Hypothetical protein af1432"/>
    <property type="match status" value="1"/>
</dbReference>
<protein>
    <recommendedName>
        <fullName evidence="3">HD domain-containing protein</fullName>
    </recommendedName>
</protein>
<evidence type="ECO:0008006" key="3">
    <source>
        <dbReference type="Google" id="ProtNLM"/>
    </source>
</evidence>
<name>A0A839AII5_9HYPH</name>
<organism evidence="1 2">
    <name type="scientific">Stappia albiluteola</name>
    <dbReference type="NCBI Taxonomy" id="2758565"/>
    <lineage>
        <taxon>Bacteria</taxon>
        <taxon>Pseudomonadati</taxon>
        <taxon>Pseudomonadota</taxon>
        <taxon>Alphaproteobacteria</taxon>
        <taxon>Hyphomicrobiales</taxon>
        <taxon>Stappiaceae</taxon>
        <taxon>Stappia</taxon>
    </lineage>
</organism>
<comment type="caution">
    <text evidence="1">The sequence shown here is derived from an EMBL/GenBank/DDBJ whole genome shotgun (WGS) entry which is preliminary data.</text>
</comment>
<evidence type="ECO:0000313" key="1">
    <source>
        <dbReference type="EMBL" id="MBA5779551.1"/>
    </source>
</evidence>
<dbReference type="Proteomes" id="UP000541109">
    <property type="component" value="Unassembled WGS sequence"/>
</dbReference>
<reference evidence="1 2" key="1">
    <citation type="submission" date="2020-07" db="EMBL/GenBank/DDBJ databases">
        <title>Stappia sp., F7233, whole genome shotgun sequencing project.</title>
        <authorList>
            <person name="Jiang S."/>
            <person name="Liu Z.W."/>
            <person name="Du Z.J."/>
        </authorList>
    </citation>
    <scope>NUCLEOTIDE SEQUENCE [LARGE SCALE GENOMIC DNA]</scope>
    <source>
        <strain evidence="1 2">F7233</strain>
    </source>
</reference>
<accession>A0A839AII5</accession>
<dbReference type="AlphaFoldDB" id="A0A839AII5"/>
<sequence>MNAPVKNPVAAARLPVWKQMASGRMVDLANLKPEEVYFPDLVEALCKIARFDGATPNVLYTVAQHCCLAYDAASEERVKPFALLHDFHEAYIGDITTPAARLLQAMHIHPGEIVGLIVRVKAHLDTAIFAAAGIPPFIDVAAYQDVARQVRAIDDALLATERRDLLAPAQGAGWPEPMPMPLPTRIRPWGQDVAREELLKRLSLIGINGRG</sequence>
<dbReference type="RefSeq" id="WP_182168371.1">
    <property type="nucleotide sequence ID" value="NZ_JACFXV010000070.1"/>
</dbReference>